<accession>A0A645G823</accession>
<evidence type="ECO:0000313" key="1">
    <source>
        <dbReference type="EMBL" id="MPN22140.1"/>
    </source>
</evidence>
<dbReference type="EMBL" id="VSSQ01070302">
    <property type="protein sequence ID" value="MPN22140.1"/>
    <property type="molecule type" value="Genomic_DNA"/>
</dbReference>
<protein>
    <submittedName>
        <fullName evidence="1">Uncharacterized protein</fullName>
    </submittedName>
</protein>
<organism evidence="1">
    <name type="scientific">bioreactor metagenome</name>
    <dbReference type="NCBI Taxonomy" id="1076179"/>
    <lineage>
        <taxon>unclassified sequences</taxon>
        <taxon>metagenomes</taxon>
        <taxon>ecological metagenomes</taxon>
    </lineage>
</organism>
<dbReference type="AlphaFoldDB" id="A0A645G823"/>
<gene>
    <name evidence="1" type="ORF">SDC9_169523</name>
</gene>
<name>A0A645G823_9ZZZZ</name>
<reference evidence="1" key="1">
    <citation type="submission" date="2019-08" db="EMBL/GenBank/DDBJ databases">
        <authorList>
            <person name="Kucharzyk K."/>
            <person name="Murdoch R.W."/>
            <person name="Higgins S."/>
            <person name="Loffler F."/>
        </authorList>
    </citation>
    <scope>NUCLEOTIDE SEQUENCE</scope>
</reference>
<proteinExistence type="predicted"/>
<comment type="caution">
    <text evidence="1">The sequence shown here is derived from an EMBL/GenBank/DDBJ whole genome shotgun (WGS) entry which is preliminary data.</text>
</comment>
<sequence length="64" mass="7406">MVERSVDGYVRSALSENLNKYVIEALERKLRDYHFERTFEQANKDAVYAGLAGKIKVSLKENEL</sequence>